<protein>
    <submittedName>
        <fullName evidence="1">Uncharacterized protein</fullName>
    </submittedName>
</protein>
<reference evidence="1 2" key="1">
    <citation type="submission" date="2020-06" db="EMBL/GenBank/DDBJ databases">
        <title>Genome mining for natural products.</title>
        <authorList>
            <person name="Zhang B."/>
            <person name="Shi J."/>
            <person name="Ge H."/>
        </authorList>
    </citation>
    <scope>NUCLEOTIDE SEQUENCE [LARGE SCALE GENOMIC DNA]</scope>
    <source>
        <strain evidence="1 2">NA00687</strain>
    </source>
</reference>
<organism evidence="1 2">
    <name type="scientific">Streptomyces buecherae</name>
    <dbReference type="NCBI Taxonomy" id="2763006"/>
    <lineage>
        <taxon>Bacteria</taxon>
        <taxon>Bacillati</taxon>
        <taxon>Actinomycetota</taxon>
        <taxon>Actinomycetes</taxon>
        <taxon>Kitasatosporales</taxon>
        <taxon>Streptomycetaceae</taxon>
        <taxon>Streptomyces</taxon>
    </lineage>
</organism>
<name>A0A7H8N615_9ACTN</name>
<accession>A0A7H8N615</accession>
<evidence type="ECO:0000313" key="2">
    <source>
        <dbReference type="Proteomes" id="UP000509303"/>
    </source>
</evidence>
<dbReference type="RefSeq" id="WP_176161679.1">
    <property type="nucleotide sequence ID" value="NZ_CP054929.1"/>
</dbReference>
<keyword evidence="2" id="KW-1185">Reference proteome</keyword>
<dbReference type="EMBL" id="CP054929">
    <property type="protein sequence ID" value="QKW49944.1"/>
    <property type="molecule type" value="Genomic_DNA"/>
</dbReference>
<dbReference type="AlphaFoldDB" id="A0A7H8N615"/>
<sequence>MRPYVTVLQARTDTSATYLGVPPAGRHNSLGLHWRVPGGWSGDYLSRPAILSAALAPAVLAVHGADALPLRCQVCDRAVERDRAVTAVGPRHPDDPVRRRLTAHRACARHARLTIKGPAQ</sequence>
<proteinExistence type="predicted"/>
<evidence type="ECO:0000313" key="1">
    <source>
        <dbReference type="EMBL" id="QKW49944.1"/>
    </source>
</evidence>
<gene>
    <name evidence="1" type="ORF">HUT08_10750</name>
</gene>
<dbReference type="Proteomes" id="UP000509303">
    <property type="component" value="Chromosome"/>
</dbReference>